<gene>
    <name evidence="4" type="primary">LOC113860168</name>
</gene>
<dbReference type="PANTHER" id="PTHR36733">
    <property type="entry name" value="CELL WALL PROTEIN-RELATED"/>
    <property type="match status" value="1"/>
</dbReference>
<dbReference type="InterPro" id="IPR034565">
    <property type="entry name" value="Put_cell_wall"/>
</dbReference>
<dbReference type="OrthoDB" id="1931827at2759"/>
<evidence type="ECO:0000256" key="1">
    <source>
        <dbReference type="SAM" id="MobiDB-lite"/>
    </source>
</evidence>
<evidence type="ECO:0000256" key="2">
    <source>
        <dbReference type="SAM" id="SignalP"/>
    </source>
</evidence>
<dbReference type="GeneID" id="113860168"/>
<dbReference type="Proteomes" id="UP000694853">
    <property type="component" value="Unplaced"/>
</dbReference>
<evidence type="ECO:0000313" key="4">
    <source>
        <dbReference type="RefSeq" id="XP_027348636.1"/>
    </source>
</evidence>
<keyword evidence="2" id="KW-0732">Signal</keyword>
<organism evidence="3 4">
    <name type="scientific">Abrus precatorius</name>
    <name type="common">Indian licorice</name>
    <name type="synonym">Glycine abrus</name>
    <dbReference type="NCBI Taxonomy" id="3816"/>
    <lineage>
        <taxon>Eukaryota</taxon>
        <taxon>Viridiplantae</taxon>
        <taxon>Streptophyta</taxon>
        <taxon>Embryophyta</taxon>
        <taxon>Tracheophyta</taxon>
        <taxon>Spermatophyta</taxon>
        <taxon>Magnoliopsida</taxon>
        <taxon>eudicotyledons</taxon>
        <taxon>Gunneridae</taxon>
        <taxon>Pentapetalae</taxon>
        <taxon>rosids</taxon>
        <taxon>fabids</taxon>
        <taxon>Fabales</taxon>
        <taxon>Fabaceae</taxon>
        <taxon>Papilionoideae</taxon>
        <taxon>50 kb inversion clade</taxon>
        <taxon>NPAAA clade</taxon>
        <taxon>indigoferoid/millettioid clade</taxon>
        <taxon>Abreae</taxon>
        <taxon>Abrus</taxon>
    </lineage>
</organism>
<keyword evidence="3" id="KW-1185">Reference proteome</keyword>
<reference evidence="3" key="1">
    <citation type="journal article" date="2019" name="Toxins">
        <title>Detection of Abrin-Like and Prepropulchellin-Like Toxin Genes and Transcripts Using Whole Genome Sequencing and Full-Length Transcript Sequencing of Abrus precatorius.</title>
        <authorList>
            <person name="Hovde B.T."/>
            <person name="Daligault H.E."/>
            <person name="Hanschen E.R."/>
            <person name="Kunde Y.A."/>
            <person name="Johnson M.B."/>
            <person name="Starkenburg S.R."/>
            <person name="Johnson S.L."/>
        </authorList>
    </citation>
    <scope>NUCLEOTIDE SEQUENCE [LARGE SCALE GENOMIC DNA]</scope>
</reference>
<feature type="signal peptide" evidence="2">
    <location>
        <begin position="1"/>
        <end position="24"/>
    </location>
</feature>
<dbReference type="PANTHER" id="PTHR36733:SF1">
    <property type="entry name" value="CELL WALL PROTEIN-RELATED"/>
    <property type="match status" value="1"/>
</dbReference>
<protein>
    <submittedName>
        <fullName evidence="4">Cell wall protein</fullName>
    </submittedName>
</protein>
<dbReference type="RefSeq" id="XP_027348636.1">
    <property type="nucleotide sequence ID" value="XM_027492835.1"/>
</dbReference>
<proteinExistence type="predicted"/>
<accession>A0A8B8KXD4</accession>
<dbReference type="AlphaFoldDB" id="A0A8B8KXD4"/>
<dbReference type="KEGG" id="aprc:113860168"/>
<feature type="chain" id="PRO_5034891581" evidence="2">
    <location>
        <begin position="25"/>
        <end position="121"/>
    </location>
</feature>
<feature type="region of interest" description="Disordered" evidence="1">
    <location>
        <begin position="64"/>
        <end position="96"/>
    </location>
</feature>
<sequence>MAYRASTFLALVLISNILLVTTIAGRSIAKNSNNQDKKEPQWLFKSDGRVHIPGIGRVGFPPKYHITPQNPFTGGNGGARTGTGSTGRSYVPGGDDTYVPNPGFEVPIPGSGGRVPGAVHP</sequence>
<name>A0A8B8KXD4_ABRPR</name>
<reference evidence="4" key="2">
    <citation type="submission" date="2025-08" db="UniProtKB">
        <authorList>
            <consortium name="RefSeq"/>
        </authorList>
    </citation>
    <scope>IDENTIFICATION</scope>
    <source>
        <tissue evidence="4">Young leaves</tissue>
    </source>
</reference>
<evidence type="ECO:0000313" key="3">
    <source>
        <dbReference type="Proteomes" id="UP000694853"/>
    </source>
</evidence>
<feature type="compositionally biased region" description="Gly residues" evidence="1">
    <location>
        <begin position="74"/>
        <end position="85"/>
    </location>
</feature>